<dbReference type="EMBL" id="CP000379">
    <property type="protein sequence ID" value="ABF78072.1"/>
    <property type="molecule type" value="Genomic_DNA"/>
</dbReference>
<keyword evidence="1" id="KW-0472">Membrane</keyword>
<gene>
    <name evidence="2" type="ordered locus">Bcen_3176</name>
</gene>
<proteinExistence type="predicted"/>
<dbReference type="AlphaFoldDB" id="A0A0H2XTT6"/>
<name>A0A0H2XTT6_BURO1</name>
<organism evidence="2">
    <name type="scientific">Burkholderia orbicola (strain AU 1054)</name>
    <dbReference type="NCBI Taxonomy" id="331271"/>
    <lineage>
        <taxon>Bacteria</taxon>
        <taxon>Pseudomonadati</taxon>
        <taxon>Pseudomonadota</taxon>
        <taxon>Betaproteobacteria</taxon>
        <taxon>Burkholderiales</taxon>
        <taxon>Burkholderiaceae</taxon>
        <taxon>Burkholderia</taxon>
        <taxon>Burkholderia cepacia complex</taxon>
        <taxon>Burkholderia orbicola</taxon>
    </lineage>
</organism>
<feature type="transmembrane region" description="Helical" evidence="1">
    <location>
        <begin position="100"/>
        <end position="123"/>
    </location>
</feature>
<sequence>MPYPNILSGMGMKTTKTVFRIYEIWLLIALTLFFCVESLLDAIYMQNESELAPMIVARAIWLALIIGAFSRYVVAIRILAFACGISAITVGFSLPCLATISPVLAGVLCVGVVIKASTGIYMLHQISNPDSFGAQSLDAHRTPH</sequence>
<protein>
    <submittedName>
        <fullName evidence="2">Uncharacterized protein</fullName>
    </submittedName>
</protein>
<feature type="transmembrane region" description="Helical" evidence="1">
    <location>
        <begin position="51"/>
        <end position="69"/>
    </location>
</feature>
<dbReference type="HOGENOM" id="CLU_1792810_0_0_4"/>
<accession>A0A0H2XTT6</accession>
<reference evidence="2" key="1">
    <citation type="submission" date="2006-05" db="EMBL/GenBank/DDBJ databases">
        <title>Complete sequence of chromosome 2 of Burkholderia cenocepacia AU 1054.</title>
        <authorList>
            <consortium name="US DOE Joint Genome Institute"/>
            <person name="Copeland A."/>
            <person name="Lucas S."/>
            <person name="Lapidus A."/>
            <person name="Barry K."/>
            <person name="Detter J.C."/>
            <person name="Glavina del Rio T."/>
            <person name="Hammon N."/>
            <person name="Israni S."/>
            <person name="Dalin E."/>
            <person name="Tice H."/>
            <person name="Pitluck S."/>
            <person name="Chain P."/>
            <person name="Malfatti S."/>
            <person name="Shin M."/>
            <person name="Vergez L."/>
            <person name="Schmutz J."/>
            <person name="Larimer F."/>
            <person name="Land M."/>
            <person name="Hauser L."/>
            <person name="Kyrpides N."/>
            <person name="Lykidis A."/>
            <person name="LiPuma J.J."/>
            <person name="Konstantinidis K."/>
            <person name="Tiedje J.M."/>
            <person name="Richardson P."/>
        </authorList>
    </citation>
    <scope>NUCLEOTIDE SEQUENCE [LARGE SCALE GENOMIC DNA]</scope>
    <source>
        <strain evidence="2">AU 1054</strain>
    </source>
</reference>
<keyword evidence="1" id="KW-1133">Transmembrane helix</keyword>
<feature type="transmembrane region" description="Helical" evidence="1">
    <location>
        <begin position="21"/>
        <end position="45"/>
    </location>
</feature>
<evidence type="ECO:0000256" key="1">
    <source>
        <dbReference type="SAM" id="Phobius"/>
    </source>
</evidence>
<evidence type="ECO:0000313" key="2">
    <source>
        <dbReference type="EMBL" id="ABF78072.1"/>
    </source>
</evidence>
<keyword evidence="1" id="KW-0812">Transmembrane</keyword>